<accession>A0A9X3N1R4</accession>
<name>A0A9X3N1R4_9ACTN</name>
<dbReference type="EMBL" id="JAPDOD010000051">
    <property type="protein sequence ID" value="MDA0165716.1"/>
    <property type="molecule type" value="Genomic_DNA"/>
</dbReference>
<comment type="caution">
    <text evidence="2">The sequence shown here is derived from an EMBL/GenBank/DDBJ whole genome shotgun (WGS) entry which is preliminary data.</text>
</comment>
<keyword evidence="1" id="KW-0732">Signal</keyword>
<dbReference type="RefSeq" id="WP_270044978.1">
    <property type="nucleotide sequence ID" value="NZ_JAPDOD010000051.1"/>
</dbReference>
<evidence type="ECO:0000256" key="1">
    <source>
        <dbReference type="SAM" id="SignalP"/>
    </source>
</evidence>
<feature type="chain" id="PRO_5040768058" description="Bacterial Ig domain-containing protein" evidence="1">
    <location>
        <begin position="25"/>
        <end position="114"/>
    </location>
</feature>
<sequence length="114" mass="11849">MAQTRVTLGVCLAVAIVAAAPVAAAPRPMIALVRTKPVQVRASGFQPGERVRVTVHADTASYTTATAGRDGRFDARVRGAAISHCHAFVITAAGAHGGHAVLRRRPQCPVRTSS</sequence>
<evidence type="ECO:0008006" key="4">
    <source>
        <dbReference type="Google" id="ProtNLM"/>
    </source>
</evidence>
<feature type="signal peptide" evidence="1">
    <location>
        <begin position="1"/>
        <end position="24"/>
    </location>
</feature>
<gene>
    <name evidence="2" type="ORF">OM076_35945</name>
</gene>
<proteinExistence type="predicted"/>
<reference evidence="2" key="1">
    <citation type="submission" date="2022-10" db="EMBL/GenBank/DDBJ databases">
        <title>The WGS of Solirubrobacter ginsenosidimutans DSM 21036.</title>
        <authorList>
            <person name="Jiang Z."/>
        </authorList>
    </citation>
    <scope>NUCLEOTIDE SEQUENCE</scope>
    <source>
        <strain evidence="2">DSM 21036</strain>
    </source>
</reference>
<evidence type="ECO:0000313" key="2">
    <source>
        <dbReference type="EMBL" id="MDA0165716.1"/>
    </source>
</evidence>
<dbReference type="Proteomes" id="UP001149140">
    <property type="component" value="Unassembled WGS sequence"/>
</dbReference>
<dbReference type="AlphaFoldDB" id="A0A9X3N1R4"/>
<organism evidence="2 3">
    <name type="scientific">Solirubrobacter ginsenosidimutans</name>
    <dbReference type="NCBI Taxonomy" id="490573"/>
    <lineage>
        <taxon>Bacteria</taxon>
        <taxon>Bacillati</taxon>
        <taxon>Actinomycetota</taxon>
        <taxon>Thermoleophilia</taxon>
        <taxon>Solirubrobacterales</taxon>
        <taxon>Solirubrobacteraceae</taxon>
        <taxon>Solirubrobacter</taxon>
    </lineage>
</organism>
<keyword evidence="3" id="KW-1185">Reference proteome</keyword>
<protein>
    <recommendedName>
        <fullName evidence="4">Bacterial Ig domain-containing protein</fullName>
    </recommendedName>
</protein>
<evidence type="ECO:0000313" key="3">
    <source>
        <dbReference type="Proteomes" id="UP001149140"/>
    </source>
</evidence>